<dbReference type="AlphaFoldDB" id="A0A8T0GX01"/>
<comment type="caution">
    <text evidence="1">The sequence shown here is derived from an EMBL/GenBank/DDBJ whole genome shotgun (WGS) entry which is preliminary data.</text>
</comment>
<proteinExistence type="predicted"/>
<accession>A0A8T0GX01</accession>
<organism evidence="1 2">
    <name type="scientific">Ceratodon purpureus</name>
    <name type="common">Fire moss</name>
    <name type="synonym">Dicranum purpureum</name>
    <dbReference type="NCBI Taxonomy" id="3225"/>
    <lineage>
        <taxon>Eukaryota</taxon>
        <taxon>Viridiplantae</taxon>
        <taxon>Streptophyta</taxon>
        <taxon>Embryophyta</taxon>
        <taxon>Bryophyta</taxon>
        <taxon>Bryophytina</taxon>
        <taxon>Bryopsida</taxon>
        <taxon>Dicranidae</taxon>
        <taxon>Pseudoditrichales</taxon>
        <taxon>Ditrichaceae</taxon>
        <taxon>Ceratodon</taxon>
    </lineage>
</organism>
<dbReference type="Proteomes" id="UP000822688">
    <property type="component" value="Chromosome 8"/>
</dbReference>
<sequence>MGLGIRDDRSAGLRSRSLLNHQPASGWLISKSGMSPLCPTSAQYHQRLIKMQTLIPRQAWSCHSRALPSSLHHNAKRLSSASAFLHFVIASESECTD</sequence>
<gene>
    <name evidence="1" type="ORF">KC19_8G041200</name>
</gene>
<name>A0A8T0GX01_CERPU</name>
<keyword evidence="2" id="KW-1185">Reference proteome</keyword>
<dbReference type="EMBL" id="CM026429">
    <property type="protein sequence ID" value="KAG0563560.1"/>
    <property type="molecule type" value="Genomic_DNA"/>
</dbReference>
<evidence type="ECO:0000313" key="1">
    <source>
        <dbReference type="EMBL" id="KAG0563560.1"/>
    </source>
</evidence>
<evidence type="ECO:0000313" key="2">
    <source>
        <dbReference type="Proteomes" id="UP000822688"/>
    </source>
</evidence>
<protein>
    <submittedName>
        <fullName evidence="1">Uncharacterized protein</fullName>
    </submittedName>
</protein>
<reference evidence="1" key="1">
    <citation type="submission" date="2020-06" db="EMBL/GenBank/DDBJ databases">
        <title>WGS assembly of Ceratodon purpureus strain R40.</title>
        <authorList>
            <person name="Carey S.B."/>
            <person name="Jenkins J."/>
            <person name="Shu S."/>
            <person name="Lovell J.T."/>
            <person name="Sreedasyam A."/>
            <person name="Maumus F."/>
            <person name="Tiley G.P."/>
            <person name="Fernandez-Pozo N."/>
            <person name="Barry K."/>
            <person name="Chen C."/>
            <person name="Wang M."/>
            <person name="Lipzen A."/>
            <person name="Daum C."/>
            <person name="Saski C.A."/>
            <person name="Payton A.C."/>
            <person name="Mcbreen J.C."/>
            <person name="Conrad R.E."/>
            <person name="Kollar L.M."/>
            <person name="Olsson S."/>
            <person name="Huttunen S."/>
            <person name="Landis J.B."/>
            <person name="Wickett N.J."/>
            <person name="Johnson M.G."/>
            <person name="Rensing S.A."/>
            <person name="Grimwood J."/>
            <person name="Schmutz J."/>
            <person name="Mcdaniel S.F."/>
        </authorList>
    </citation>
    <scope>NUCLEOTIDE SEQUENCE</scope>
    <source>
        <strain evidence="1">R40</strain>
    </source>
</reference>